<dbReference type="AlphaFoldDB" id="A0A4V3CN52"/>
<keyword evidence="1" id="KW-1133">Transmembrane helix</keyword>
<evidence type="ECO:0000313" key="3">
    <source>
        <dbReference type="Proteomes" id="UP000295531"/>
    </source>
</evidence>
<sequence>MPGSVIKARGFTIVEFIIIIVVVGILAVSAYPLIGGRSGVDVAAYQGQVMSLLRLQQQRAMQDTAAENLYSVCVTNKEVGLFELEPGAPCDIDAAALCEERGDCIAIDTKDSVEFSGLSRINFDSMGCPYSDSSQPETLCAGGPLTLLIQGDTTRQIQINEQGYTQALP</sequence>
<proteinExistence type="predicted"/>
<comment type="caution">
    <text evidence="2">The sequence shown here is derived from an EMBL/GenBank/DDBJ whole genome shotgun (WGS) entry which is preliminary data.</text>
</comment>
<accession>A0A4V3CN52</accession>
<evidence type="ECO:0000256" key="1">
    <source>
        <dbReference type="SAM" id="Phobius"/>
    </source>
</evidence>
<dbReference type="RefSeq" id="WP_133539802.1">
    <property type="nucleotide sequence ID" value="NZ_SNXI01000008.1"/>
</dbReference>
<keyword evidence="1" id="KW-0472">Membrane</keyword>
<feature type="transmembrane region" description="Helical" evidence="1">
    <location>
        <begin position="12"/>
        <end position="34"/>
    </location>
</feature>
<gene>
    <name evidence="2" type="ORF">DEU29_10887</name>
</gene>
<dbReference type="OrthoDB" id="6238397at2"/>
<organism evidence="2 3">
    <name type="scientific">Idiomarina aquatica</name>
    <dbReference type="NCBI Taxonomy" id="1327752"/>
    <lineage>
        <taxon>Bacteria</taxon>
        <taxon>Pseudomonadati</taxon>
        <taxon>Pseudomonadota</taxon>
        <taxon>Gammaproteobacteria</taxon>
        <taxon>Alteromonadales</taxon>
        <taxon>Idiomarinaceae</taxon>
        <taxon>Idiomarina</taxon>
    </lineage>
</organism>
<dbReference type="InterPro" id="IPR045584">
    <property type="entry name" value="Pilin-like"/>
</dbReference>
<name>A0A4V3CN52_9GAMM</name>
<dbReference type="Proteomes" id="UP000295531">
    <property type="component" value="Unassembled WGS sequence"/>
</dbReference>
<keyword evidence="3" id="KW-1185">Reference proteome</keyword>
<dbReference type="SUPFAM" id="SSF54523">
    <property type="entry name" value="Pili subunits"/>
    <property type="match status" value="1"/>
</dbReference>
<dbReference type="EMBL" id="SNXI01000008">
    <property type="protein sequence ID" value="TDP32742.1"/>
    <property type="molecule type" value="Genomic_DNA"/>
</dbReference>
<reference evidence="2 3" key="1">
    <citation type="submission" date="2019-03" db="EMBL/GenBank/DDBJ databases">
        <title>Freshwater and sediment microbial communities from various areas in North America, analyzing microbe dynamics in response to fracking.</title>
        <authorList>
            <person name="Lamendella R."/>
        </authorList>
    </citation>
    <scope>NUCLEOTIDE SEQUENCE [LARGE SCALE GENOMIC DNA]</scope>
    <source>
        <strain evidence="2 3">18_TX</strain>
    </source>
</reference>
<evidence type="ECO:0000313" key="2">
    <source>
        <dbReference type="EMBL" id="TDP32742.1"/>
    </source>
</evidence>
<keyword evidence="1" id="KW-0812">Transmembrane</keyword>
<protein>
    <submittedName>
        <fullName evidence="2">MSHA pilin protein MshC</fullName>
    </submittedName>
</protein>